<feature type="region of interest" description="Disordered" evidence="1">
    <location>
        <begin position="65"/>
        <end position="89"/>
    </location>
</feature>
<gene>
    <name evidence="2" type="ORF">DIURU_004820</name>
</gene>
<protein>
    <submittedName>
        <fullName evidence="2">Uncharacterized protein</fullName>
    </submittedName>
</protein>
<dbReference type="OMA" id="NSEYQRE"/>
<dbReference type="VEuPathDB" id="FungiDB:DIURU_004820"/>
<reference evidence="2 3" key="1">
    <citation type="submission" date="2019-07" db="EMBL/GenBank/DDBJ databases">
        <title>Genome assembly of two rare yeast pathogens: Diutina rugosa and Trichomonascus ciferrii.</title>
        <authorList>
            <person name="Mixao V."/>
            <person name="Saus E."/>
            <person name="Hansen A."/>
            <person name="Lass-Flor C."/>
            <person name="Gabaldon T."/>
        </authorList>
    </citation>
    <scope>NUCLEOTIDE SEQUENCE [LARGE SCALE GENOMIC DNA]</scope>
    <source>
        <strain evidence="2 3">CBS 613</strain>
    </source>
</reference>
<keyword evidence="3" id="KW-1185">Reference proteome</keyword>
<evidence type="ECO:0000256" key="1">
    <source>
        <dbReference type="SAM" id="MobiDB-lite"/>
    </source>
</evidence>
<comment type="caution">
    <text evidence="2">The sequence shown here is derived from an EMBL/GenBank/DDBJ whole genome shotgun (WGS) entry which is preliminary data.</text>
</comment>
<name>A0A642UHP0_DIURU</name>
<accession>A0A642UHP0</accession>
<evidence type="ECO:0000313" key="2">
    <source>
        <dbReference type="EMBL" id="KAA8897967.1"/>
    </source>
</evidence>
<dbReference type="EMBL" id="SWFT01000149">
    <property type="protein sequence ID" value="KAA8897967.1"/>
    <property type="molecule type" value="Genomic_DNA"/>
</dbReference>
<dbReference type="AlphaFoldDB" id="A0A642UHP0"/>
<evidence type="ECO:0000313" key="3">
    <source>
        <dbReference type="Proteomes" id="UP000449547"/>
    </source>
</evidence>
<dbReference type="Proteomes" id="UP000449547">
    <property type="component" value="Unassembled WGS sequence"/>
</dbReference>
<sequence length="114" mass="12854">METRQGLFKKLGIFSGVAIALFLVGKKHIALSKERRHREESDAVVDRDDDDFGIVVPRPGFPAHNQNLDYESDLRPSKYEGAGNSYSTRRQGDRFSMWAIIQSKVLGNGDDNDK</sequence>
<proteinExistence type="predicted"/>
<dbReference type="GeneID" id="54783471"/>
<dbReference type="RefSeq" id="XP_034010224.1">
    <property type="nucleotide sequence ID" value="XM_034157736.1"/>
</dbReference>
<dbReference type="OrthoDB" id="3999982at2759"/>
<organism evidence="2 3">
    <name type="scientific">Diutina rugosa</name>
    <name type="common">Yeast</name>
    <name type="synonym">Candida rugosa</name>
    <dbReference type="NCBI Taxonomy" id="5481"/>
    <lineage>
        <taxon>Eukaryota</taxon>
        <taxon>Fungi</taxon>
        <taxon>Dikarya</taxon>
        <taxon>Ascomycota</taxon>
        <taxon>Saccharomycotina</taxon>
        <taxon>Pichiomycetes</taxon>
        <taxon>Debaryomycetaceae</taxon>
        <taxon>Diutina</taxon>
    </lineage>
</organism>